<dbReference type="EMBL" id="CP010411">
    <property type="protein sequence ID" value="ALE08480.1"/>
    <property type="molecule type" value="Genomic_DNA"/>
</dbReference>
<gene>
    <name evidence="1" type="ORF">RY67_412</name>
</gene>
<name>A0A0M4LSY4_BIFLI</name>
<evidence type="ECO:0000313" key="2">
    <source>
        <dbReference type="Proteomes" id="UP000067206"/>
    </source>
</evidence>
<dbReference type="Proteomes" id="UP000067206">
    <property type="component" value="Chromosome"/>
</dbReference>
<protein>
    <submittedName>
        <fullName evidence="1">Uncharacterized protein</fullName>
    </submittedName>
</protein>
<evidence type="ECO:0000313" key="1">
    <source>
        <dbReference type="EMBL" id="ALE08480.1"/>
    </source>
</evidence>
<dbReference type="AlphaFoldDB" id="A0A0M4LSY4"/>
<accession>A0A0M4LSY4</accession>
<dbReference type="PATRIC" id="fig|1682.24.peg.402"/>
<organism evidence="1 2">
    <name type="scientific">Bifidobacterium longum subsp. infantis</name>
    <dbReference type="NCBI Taxonomy" id="1682"/>
    <lineage>
        <taxon>Bacteria</taxon>
        <taxon>Bacillati</taxon>
        <taxon>Actinomycetota</taxon>
        <taxon>Actinomycetes</taxon>
        <taxon>Bifidobacteriales</taxon>
        <taxon>Bifidobacteriaceae</taxon>
        <taxon>Bifidobacterium</taxon>
    </lineage>
</organism>
<dbReference type="RefSeq" id="WP_235625986.1">
    <property type="nucleotide sequence ID" value="NZ_CP010411.1"/>
</dbReference>
<reference evidence="1 2" key="1">
    <citation type="submission" date="2014-12" db="EMBL/GenBank/DDBJ databases">
        <title>Complete genome sequence of Bifidobacterium longum subsp. infantis BT1.</title>
        <authorList>
            <person name="Kim J.F."/>
            <person name="Kwak M.-J."/>
        </authorList>
    </citation>
    <scope>NUCLEOTIDE SEQUENCE [LARGE SCALE GENOMIC DNA]</scope>
    <source>
        <strain evidence="1 2">BT1</strain>
    </source>
</reference>
<sequence>MRDIAVNGGRYAMNEGDRSFRGMMAVRIIHIADAPHRMQTAYDAKSSGYDAN</sequence>
<proteinExistence type="predicted"/>